<keyword evidence="7" id="KW-0539">Nucleus</keyword>
<dbReference type="SMART" id="SM00355">
    <property type="entry name" value="ZnF_C2H2"/>
    <property type="match status" value="6"/>
</dbReference>
<protein>
    <recommendedName>
        <fullName evidence="9">C2H2-type domain-containing protein</fullName>
    </recommendedName>
</protein>
<feature type="domain" description="C2H2-type" evidence="9">
    <location>
        <begin position="273"/>
        <end position="300"/>
    </location>
</feature>
<dbReference type="PANTHER" id="PTHR16515">
    <property type="entry name" value="PR DOMAIN ZINC FINGER PROTEIN"/>
    <property type="match status" value="1"/>
</dbReference>
<dbReference type="OrthoDB" id="6077919at2759"/>
<evidence type="ECO:0000256" key="5">
    <source>
        <dbReference type="ARBA" id="ARBA00022833"/>
    </source>
</evidence>
<dbReference type="Pfam" id="PF00096">
    <property type="entry name" value="zf-C2H2"/>
    <property type="match status" value="3"/>
</dbReference>
<comment type="subcellular location">
    <subcellularLocation>
        <location evidence="1">Nucleus</location>
    </subcellularLocation>
</comment>
<evidence type="ECO:0000256" key="4">
    <source>
        <dbReference type="ARBA" id="ARBA00022771"/>
    </source>
</evidence>
<keyword evidence="5" id="KW-0862">Zinc</keyword>
<comment type="caution">
    <text evidence="10">The sequence shown here is derived from an EMBL/GenBank/DDBJ whole genome shotgun (WGS) entry which is preliminary data.</text>
</comment>
<reference evidence="10" key="1">
    <citation type="journal article" date="2019" name="bioRxiv">
        <title>The Genome of the Zebra Mussel, Dreissena polymorpha: A Resource for Invasive Species Research.</title>
        <authorList>
            <person name="McCartney M.A."/>
            <person name="Auch B."/>
            <person name="Kono T."/>
            <person name="Mallez S."/>
            <person name="Zhang Y."/>
            <person name="Obille A."/>
            <person name="Becker A."/>
            <person name="Abrahante J.E."/>
            <person name="Garbe J."/>
            <person name="Badalamenti J.P."/>
            <person name="Herman A."/>
            <person name="Mangelson H."/>
            <person name="Liachko I."/>
            <person name="Sullivan S."/>
            <person name="Sone E.D."/>
            <person name="Koren S."/>
            <person name="Silverstein K.A.T."/>
            <person name="Beckman K.B."/>
            <person name="Gohl D.M."/>
        </authorList>
    </citation>
    <scope>NUCLEOTIDE SEQUENCE</scope>
    <source>
        <strain evidence="10">Duluth1</strain>
        <tissue evidence="10">Whole animal</tissue>
    </source>
</reference>
<evidence type="ECO:0000256" key="6">
    <source>
        <dbReference type="ARBA" id="ARBA00023125"/>
    </source>
</evidence>
<proteinExistence type="predicted"/>
<dbReference type="Proteomes" id="UP000828390">
    <property type="component" value="Unassembled WGS sequence"/>
</dbReference>
<evidence type="ECO:0000313" key="10">
    <source>
        <dbReference type="EMBL" id="KAH3733412.1"/>
    </source>
</evidence>
<dbReference type="GO" id="GO:0005634">
    <property type="term" value="C:nucleus"/>
    <property type="evidence" value="ECO:0007669"/>
    <property type="project" value="UniProtKB-SubCell"/>
</dbReference>
<name>A0A9D4CU37_DREPO</name>
<gene>
    <name evidence="10" type="ORF">DPMN_039839</name>
</gene>
<evidence type="ECO:0000259" key="9">
    <source>
        <dbReference type="PROSITE" id="PS50157"/>
    </source>
</evidence>
<keyword evidence="11" id="KW-1185">Reference proteome</keyword>
<keyword evidence="2" id="KW-0479">Metal-binding</keyword>
<feature type="domain" description="C2H2-type" evidence="9">
    <location>
        <begin position="245"/>
        <end position="272"/>
    </location>
</feature>
<feature type="domain" description="C2H2-type" evidence="9">
    <location>
        <begin position="301"/>
        <end position="326"/>
    </location>
</feature>
<dbReference type="GO" id="GO:0010468">
    <property type="term" value="P:regulation of gene expression"/>
    <property type="evidence" value="ECO:0007669"/>
    <property type="project" value="TreeGrafter"/>
</dbReference>
<dbReference type="PROSITE" id="PS50157">
    <property type="entry name" value="ZINC_FINGER_C2H2_2"/>
    <property type="match status" value="4"/>
</dbReference>
<dbReference type="GO" id="GO:0003677">
    <property type="term" value="F:DNA binding"/>
    <property type="evidence" value="ECO:0007669"/>
    <property type="project" value="UniProtKB-KW"/>
</dbReference>
<evidence type="ECO:0000256" key="2">
    <source>
        <dbReference type="ARBA" id="ARBA00022723"/>
    </source>
</evidence>
<dbReference type="AlphaFoldDB" id="A0A9D4CU37"/>
<keyword evidence="4 8" id="KW-0863">Zinc-finger</keyword>
<evidence type="ECO:0000256" key="8">
    <source>
        <dbReference type="PROSITE-ProRule" id="PRU00042"/>
    </source>
</evidence>
<feature type="domain" description="C2H2-type" evidence="9">
    <location>
        <begin position="217"/>
        <end position="244"/>
    </location>
</feature>
<reference evidence="10" key="2">
    <citation type="submission" date="2020-11" db="EMBL/GenBank/DDBJ databases">
        <authorList>
            <person name="McCartney M.A."/>
            <person name="Auch B."/>
            <person name="Kono T."/>
            <person name="Mallez S."/>
            <person name="Becker A."/>
            <person name="Gohl D.M."/>
            <person name="Silverstein K.A.T."/>
            <person name="Koren S."/>
            <person name="Bechman K.B."/>
            <person name="Herman A."/>
            <person name="Abrahante J.E."/>
            <person name="Garbe J."/>
        </authorList>
    </citation>
    <scope>NUCLEOTIDE SEQUENCE</scope>
    <source>
        <strain evidence="10">Duluth1</strain>
        <tissue evidence="10">Whole animal</tissue>
    </source>
</reference>
<evidence type="ECO:0000313" key="11">
    <source>
        <dbReference type="Proteomes" id="UP000828390"/>
    </source>
</evidence>
<dbReference type="PANTHER" id="PTHR16515:SF49">
    <property type="entry name" value="GASTRULA ZINC FINGER PROTEIN XLCGF49.1-LIKE-RELATED"/>
    <property type="match status" value="1"/>
</dbReference>
<sequence length="326" mass="37386">MEALMSHILLTARNKLTLQEDDTPLNLSLRKNEIHTCESFVQFEDLRNETLEPYDAWETTVFENSDRSSVSDDSICIKRTEVTPSGSHPFSIEAILRDTKPSPTGSSSPAVITSAFFPNPDFTYRVSQRGTTERLVSDVFWCHVCHAFCMDAIDAHSHYTIHKLERATCNLRKSLHAVNGFVTRHMRLNEEKIQCSLCDSAVSTCYFTKHQRLHNAHICGVCRKEFSTSSRLKDHMNVHLGATPFACTICDRKFSKRSSLTQHYRYHRDHRSFKCEYCSKKFNSKYACAVHERLHTGDNPFRCSVAGCGKSYPQKIQLKLHLCSHR</sequence>
<keyword evidence="6" id="KW-0238">DNA-binding</keyword>
<accession>A0A9D4CU37</accession>
<keyword evidence="3" id="KW-0677">Repeat</keyword>
<dbReference type="Gene3D" id="3.30.160.60">
    <property type="entry name" value="Classic Zinc Finger"/>
    <property type="match status" value="4"/>
</dbReference>
<organism evidence="10 11">
    <name type="scientific">Dreissena polymorpha</name>
    <name type="common">Zebra mussel</name>
    <name type="synonym">Mytilus polymorpha</name>
    <dbReference type="NCBI Taxonomy" id="45954"/>
    <lineage>
        <taxon>Eukaryota</taxon>
        <taxon>Metazoa</taxon>
        <taxon>Spiralia</taxon>
        <taxon>Lophotrochozoa</taxon>
        <taxon>Mollusca</taxon>
        <taxon>Bivalvia</taxon>
        <taxon>Autobranchia</taxon>
        <taxon>Heteroconchia</taxon>
        <taxon>Euheterodonta</taxon>
        <taxon>Imparidentia</taxon>
        <taxon>Neoheterodontei</taxon>
        <taxon>Myida</taxon>
        <taxon>Dreissenoidea</taxon>
        <taxon>Dreissenidae</taxon>
        <taxon>Dreissena</taxon>
    </lineage>
</organism>
<dbReference type="InterPro" id="IPR050331">
    <property type="entry name" value="Zinc_finger"/>
</dbReference>
<dbReference type="FunFam" id="3.30.160.60:FF:000045">
    <property type="entry name" value="ZFP69 zinc finger protein B"/>
    <property type="match status" value="1"/>
</dbReference>
<evidence type="ECO:0000256" key="3">
    <source>
        <dbReference type="ARBA" id="ARBA00022737"/>
    </source>
</evidence>
<dbReference type="SUPFAM" id="SSF57667">
    <property type="entry name" value="beta-beta-alpha zinc fingers"/>
    <property type="match status" value="2"/>
</dbReference>
<evidence type="ECO:0000256" key="1">
    <source>
        <dbReference type="ARBA" id="ARBA00004123"/>
    </source>
</evidence>
<dbReference type="GO" id="GO:0008270">
    <property type="term" value="F:zinc ion binding"/>
    <property type="evidence" value="ECO:0007669"/>
    <property type="project" value="UniProtKB-KW"/>
</dbReference>
<dbReference type="EMBL" id="JAIWYP010000011">
    <property type="protein sequence ID" value="KAH3733412.1"/>
    <property type="molecule type" value="Genomic_DNA"/>
</dbReference>
<dbReference type="InterPro" id="IPR013087">
    <property type="entry name" value="Znf_C2H2_type"/>
</dbReference>
<evidence type="ECO:0000256" key="7">
    <source>
        <dbReference type="ARBA" id="ARBA00023242"/>
    </source>
</evidence>
<dbReference type="PROSITE" id="PS00028">
    <property type="entry name" value="ZINC_FINGER_C2H2_1"/>
    <property type="match status" value="4"/>
</dbReference>
<dbReference type="InterPro" id="IPR036236">
    <property type="entry name" value="Znf_C2H2_sf"/>
</dbReference>